<feature type="compositionally biased region" description="Acidic residues" evidence="2">
    <location>
        <begin position="421"/>
        <end position="431"/>
    </location>
</feature>
<keyword evidence="5" id="KW-1185">Reference proteome</keyword>
<dbReference type="InterPro" id="IPR021827">
    <property type="entry name" value="Nup186/Nup192/Nup205"/>
</dbReference>
<feature type="compositionally biased region" description="Low complexity" evidence="2">
    <location>
        <begin position="258"/>
        <end position="272"/>
    </location>
</feature>
<gene>
    <name evidence="4" type="ORF">NE237_021078</name>
</gene>
<feature type="coiled-coil region" evidence="1">
    <location>
        <begin position="547"/>
        <end position="574"/>
    </location>
</feature>
<feature type="region of interest" description="Disordered" evidence="2">
    <location>
        <begin position="209"/>
        <end position="274"/>
    </location>
</feature>
<organism evidence="4 5">
    <name type="scientific">Protea cynaroides</name>
    <dbReference type="NCBI Taxonomy" id="273540"/>
    <lineage>
        <taxon>Eukaryota</taxon>
        <taxon>Viridiplantae</taxon>
        <taxon>Streptophyta</taxon>
        <taxon>Embryophyta</taxon>
        <taxon>Tracheophyta</taxon>
        <taxon>Spermatophyta</taxon>
        <taxon>Magnoliopsida</taxon>
        <taxon>Proteales</taxon>
        <taxon>Proteaceae</taxon>
        <taxon>Protea</taxon>
    </lineage>
</organism>
<feature type="compositionally biased region" description="Low complexity" evidence="2">
    <location>
        <begin position="215"/>
        <end position="224"/>
    </location>
</feature>
<dbReference type="PANTHER" id="PTHR31344:SF15">
    <property type="entry name" value="EEIG1_EHBP1 PROTEIN AMINO-TERMINAL DOMAIN PROTEIN"/>
    <property type="match status" value="1"/>
</dbReference>
<feature type="compositionally biased region" description="Polar residues" evidence="2">
    <location>
        <begin position="679"/>
        <end position="695"/>
    </location>
</feature>
<dbReference type="AlphaFoldDB" id="A0A9Q0H7U9"/>
<feature type="region of interest" description="Disordered" evidence="2">
    <location>
        <begin position="497"/>
        <end position="528"/>
    </location>
</feature>
<feature type="region of interest" description="Disordered" evidence="2">
    <location>
        <begin position="386"/>
        <end position="443"/>
    </location>
</feature>
<feature type="compositionally biased region" description="Basic and acidic residues" evidence="2">
    <location>
        <begin position="237"/>
        <end position="255"/>
    </location>
</feature>
<evidence type="ECO:0000256" key="2">
    <source>
        <dbReference type="SAM" id="MobiDB-lite"/>
    </source>
</evidence>
<keyword evidence="1" id="KW-0175">Coiled coil</keyword>
<dbReference type="Proteomes" id="UP001141806">
    <property type="component" value="Unassembled WGS sequence"/>
</dbReference>
<comment type="caution">
    <text evidence="4">The sequence shown here is derived from an EMBL/GenBank/DDBJ whole genome shotgun (WGS) entry which is preliminary data.</text>
</comment>
<evidence type="ECO:0000256" key="1">
    <source>
        <dbReference type="SAM" id="Coils"/>
    </source>
</evidence>
<protein>
    <recommendedName>
        <fullName evidence="3">C2 NT-type domain-containing protein</fullName>
    </recommendedName>
</protein>
<dbReference type="PANTHER" id="PTHR31344">
    <property type="entry name" value="NUCLEAR PORE COMPLEX PROTEIN NUP205"/>
    <property type="match status" value="1"/>
</dbReference>
<feature type="region of interest" description="Disordered" evidence="2">
    <location>
        <begin position="302"/>
        <end position="347"/>
    </location>
</feature>
<dbReference type="OrthoDB" id="20172at2759"/>
<evidence type="ECO:0000313" key="5">
    <source>
        <dbReference type="Proteomes" id="UP001141806"/>
    </source>
</evidence>
<feature type="domain" description="C2 NT-type" evidence="3">
    <location>
        <begin position="7"/>
        <end position="165"/>
    </location>
</feature>
<dbReference type="EMBL" id="JAMYWD010000009">
    <property type="protein sequence ID" value="KAJ4961168.1"/>
    <property type="molecule type" value="Genomic_DNA"/>
</dbReference>
<name>A0A9Q0H7U9_9MAGN</name>
<dbReference type="InterPro" id="IPR019448">
    <property type="entry name" value="NT-C2"/>
</dbReference>
<accession>A0A9Q0H7U9</accession>
<sequence>MVLGLRTKNRKGASVQVHYLVQVQEIKPWPPSQSLRTLRSVILQWENGDRNSGSSGPVVPSIGSGAGDGKIEFNVSFRLTASLSREAPAKNGDAETFQKNYLEFSLYEPRRDNTVKGQPLGTVIIDLAEYGIVKGAVNIGAPMNCKRSFRNTAQPILFVTIQPFDKDDSSSLRRENLSKESLLDQDGKESISALMSEEYADETEIASFTDDDISSHSSSNVPSSALDTGGSSPPQTEKVREKLEEKPVTAGHKDLNGSSCSSSIDTSSDLVSPENHHAAFSNFPGKSLTLIPEKSVTYSVQSSSSSIAYEGKQKDVRPSNGRSNYDENDLTQERINGKSGNGSSTFEEKQYMTDINTIVGTAAKVSCSDTGLRVVEKAGLVISANSHAEGMDNRHSKGQSRNGTEEAETTTGLSASLMENGDAEELGENGQEEQISKEEYLTTEDESSNSFFLDVDKKQDAYGGDTLTFSRRALGVKSRALSDDRLKHLMSVRSSLDSAKSNGSLIDNKLTRKGKDTDTSKDADNASRSFIMDRGKDAKITSRHTRNSFSDGKVQQLEHRIERLEGELREAAAIEIGLYSVVAEHGSSASKVHAPARRLSRLYFHALRKWSPERIASAARSAVSGLVLVAKACGNDVPRLTFWLSNSIVLRAVISQTIDESQLPISAGDHLENNGGIKKNNQISSPVTWKESSPNTREKKVSLSGSFDYLEDLHTFTAALEKFESWIFSRIIESVWWQTLTPHMHSTAGNASYKNLSASSRKSYGSRSSLGDLELGNFSLELWKKAFKDACERLCPVRAGGHQCGCLPVLSRLVMEQCVARLDVAMFNAILRDSGDELPTDPVSDPISDSKVLPIPAGKASFGAGAQLKNAIGNWSRWLTDLFGIDDDDLPEGENELDDGNRQEYKTSFKSFNLLYALSDLMMLPKDMLLDSAIRKELYPTFGAPLIRRILNSFVPDEFCPDPIPEALFEALDSEEALEAEEQSIRNFPCTAAPIVYSPPSAASLAGFIGGLGSQSPLRRSGSSVLRKSYTSDDELDELDSPLASIISDSFRGSPTSTVTSWKPNESGGHNVIRYQLLREVWRDGD</sequence>
<feature type="compositionally biased region" description="Polar residues" evidence="2">
    <location>
        <begin position="225"/>
        <end position="235"/>
    </location>
</feature>
<dbReference type="PROSITE" id="PS51840">
    <property type="entry name" value="C2_NT"/>
    <property type="match status" value="1"/>
</dbReference>
<feature type="compositionally biased region" description="Basic and acidic residues" evidence="2">
    <location>
        <begin position="509"/>
        <end position="528"/>
    </location>
</feature>
<evidence type="ECO:0000259" key="3">
    <source>
        <dbReference type="PROSITE" id="PS51840"/>
    </source>
</evidence>
<reference evidence="4" key="1">
    <citation type="journal article" date="2023" name="Plant J.">
        <title>The genome of the king protea, Protea cynaroides.</title>
        <authorList>
            <person name="Chang J."/>
            <person name="Duong T.A."/>
            <person name="Schoeman C."/>
            <person name="Ma X."/>
            <person name="Roodt D."/>
            <person name="Barker N."/>
            <person name="Li Z."/>
            <person name="Van de Peer Y."/>
            <person name="Mizrachi E."/>
        </authorList>
    </citation>
    <scope>NUCLEOTIDE SEQUENCE</scope>
    <source>
        <tissue evidence="4">Young leaves</tissue>
    </source>
</reference>
<feature type="region of interest" description="Disordered" evidence="2">
    <location>
        <begin position="674"/>
        <end position="695"/>
    </location>
</feature>
<evidence type="ECO:0000313" key="4">
    <source>
        <dbReference type="EMBL" id="KAJ4961168.1"/>
    </source>
</evidence>
<proteinExistence type="predicted"/>
<dbReference type="GO" id="GO:0005643">
    <property type="term" value="C:nuclear pore"/>
    <property type="evidence" value="ECO:0007669"/>
    <property type="project" value="InterPro"/>
</dbReference>